<dbReference type="SUPFAM" id="SSF102114">
    <property type="entry name" value="Radical SAM enzymes"/>
    <property type="match status" value="1"/>
</dbReference>
<evidence type="ECO:0000256" key="9">
    <source>
        <dbReference type="ARBA" id="ARBA00022723"/>
    </source>
</evidence>
<evidence type="ECO:0000256" key="1">
    <source>
        <dbReference type="ARBA" id="ARBA00001966"/>
    </source>
</evidence>
<dbReference type="InterPro" id="IPR007197">
    <property type="entry name" value="rSAM"/>
</dbReference>
<dbReference type="SFLD" id="SFLDS00029">
    <property type="entry name" value="Radical_SAM"/>
    <property type="match status" value="1"/>
</dbReference>
<evidence type="ECO:0000256" key="11">
    <source>
        <dbReference type="ARBA" id="ARBA00023014"/>
    </source>
</evidence>
<keyword evidence="9" id="KW-0479">Metal-binding</keyword>
<dbReference type="PANTHER" id="PTHR11918:SF45">
    <property type="entry name" value="THREONYLCARBAMOYLADENOSINE TRNA METHYLTHIOTRANSFERASE"/>
    <property type="match status" value="1"/>
</dbReference>
<dbReference type="SMART" id="SM00729">
    <property type="entry name" value="Elp3"/>
    <property type="match status" value="1"/>
</dbReference>
<protein>
    <recommendedName>
        <fullName evidence="15">Threonylcarbamoyladenosine tRNA methylthiotransferase MtaB</fullName>
        <ecNumber evidence="3">2.8.4.5</ecNumber>
    </recommendedName>
    <alternativeName>
        <fullName evidence="12">tRNA-t(6)A37 methylthiotransferase</fullName>
    </alternativeName>
</protein>
<evidence type="ECO:0000256" key="8">
    <source>
        <dbReference type="ARBA" id="ARBA00022694"/>
    </source>
</evidence>
<comment type="caution">
    <text evidence="18">The sequence shown here is derived from an EMBL/GenBank/DDBJ whole genome shotgun (WGS) entry which is preliminary data.</text>
</comment>
<dbReference type="Proteomes" id="UP000632659">
    <property type="component" value="Unassembled WGS sequence"/>
</dbReference>
<evidence type="ECO:0000256" key="12">
    <source>
        <dbReference type="ARBA" id="ARBA00031213"/>
    </source>
</evidence>
<keyword evidence="5" id="KW-0963">Cytoplasm</keyword>
<evidence type="ECO:0000259" key="16">
    <source>
        <dbReference type="PROSITE" id="PS51449"/>
    </source>
</evidence>
<keyword evidence="19" id="KW-1185">Reference proteome</keyword>
<comment type="function">
    <text evidence="2">Catalyzes the methylthiolation of N6-threonylcarbamoyladenosine (t(6)A), leading to the formation of 2-methylthio-N6-threonylcarbamoyladenosine (ms(2)t(6)A) at position 37 in tRNAs that read codons beginning with adenine.</text>
</comment>
<dbReference type="PROSITE" id="PS01278">
    <property type="entry name" value="MTTASE_RADICAL"/>
    <property type="match status" value="1"/>
</dbReference>
<dbReference type="EC" id="2.8.4.5" evidence="3"/>
<dbReference type="InterPro" id="IPR038135">
    <property type="entry name" value="Methylthiotransferase_N_sf"/>
</dbReference>
<dbReference type="InterPro" id="IPR006638">
    <property type="entry name" value="Elp3/MiaA/NifB-like_rSAM"/>
</dbReference>
<evidence type="ECO:0000259" key="17">
    <source>
        <dbReference type="PROSITE" id="PS51918"/>
    </source>
</evidence>
<keyword evidence="8" id="KW-0819">tRNA processing</keyword>
<dbReference type="PANTHER" id="PTHR11918">
    <property type="entry name" value="RADICAL SAM PROTEINS"/>
    <property type="match status" value="1"/>
</dbReference>
<keyword evidence="11" id="KW-0411">Iron-sulfur</keyword>
<evidence type="ECO:0000313" key="18">
    <source>
        <dbReference type="EMBL" id="MBC8610999.1"/>
    </source>
</evidence>
<evidence type="ECO:0000256" key="3">
    <source>
        <dbReference type="ARBA" id="ARBA00013273"/>
    </source>
</evidence>
<feature type="domain" description="Radical SAM core" evidence="17">
    <location>
        <begin position="138"/>
        <end position="366"/>
    </location>
</feature>
<proteinExistence type="inferred from homology"/>
<dbReference type="AlphaFoldDB" id="A0A8J6P1H9"/>
<dbReference type="InterPro" id="IPR013848">
    <property type="entry name" value="Methylthiotransferase_N"/>
</dbReference>
<reference evidence="18" key="1">
    <citation type="submission" date="2020-08" db="EMBL/GenBank/DDBJ databases">
        <title>Genome public.</title>
        <authorList>
            <person name="Liu C."/>
            <person name="Sun Q."/>
        </authorList>
    </citation>
    <scope>NUCLEOTIDE SEQUENCE</scope>
    <source>
        <strain evidence="18">NSJ-15</strain>
    </source>
</reference>
<evidence type="ECO:0000256" key="13">
    <source>
        <dbReference type="ARBA" id="ARBA00051661"/>
    </source>
</evidence>
<evidence type="ECO:0000256" key="2">
    <source>
        <dbReference type="ARBA" id="ARBA00002399"/>
    </source>
</evidence>
<dbReference type="InterPro" id="IPR006467">
    <property type="entry name" value="MiaB-like_bact"/>
</dbReference>
<dbReference type="PROSITE" id="PS51918">
    <property type="entry name" value="RADICAL_SAM"/>
    <property type="match status" value="1"/>
</dbReference>
<dbReference type="PROSITE" id="PS51449">
    <property type="entry name" value="MTTASE_N"/>
    <property type="match status" value="1"/>
</dbReference>
<evidence type="ECO:0000256" key="10">
    <source>
        <dbReference type="ARBA" id="ARBA00023004"/>
    </source>
</evidence>
<dbReference type="InterPro" id="IPR020612">
    <property type="entry name" value="Methylthiotransferase_CS"/>
</dbReference>
<evidence type="ECO:0000256" key="14">
    <source>
        <dbReference type="ARBA" id="ARBA00061574"/>
    </source>
</evidence>
<keyword evidence="4" id="KW-0004">4Fe-4S</keyword>
<dbReference type="SFLD" id="SFLDG01082">
    <property type="entry name" value="B12-binding_domain_containing"/>
    <property type="match status" value="1"/>
</dbReference>
<dbReference type="FunFam" id="3.40.50.12160:FF:000004">
    <property type="entry name" value="Threonylcarbamoyladenosine tRNA methylthiotransferase MtaB"/>
    <property type="match status" value="1"/>
</dbReference>
<dbReference type="FunFam" id="3.80.30.20:FF:000001">
    <property type="entry name" value="tRNA-2-methylthio-N(6)-dimethylallyladenosine synthase 2"/>
    <property type="match status" value="1"/>
</dbReference>
<evidence type="ECO:0000256" key="7">
    <source>
        <dbReference type="ARBA" id="ARBA00022691"/>
    </source>
</evidence>
<dbReference type="InterPro" id="IPR023404">
    <property type="entry name" value="rSAM_horseshoe"/>
</dbReference>
<evidence type="ECO:0000256" key="4">
    <source>
        <dbReference type="ARBA" id="ARBA00022485"/>
    </source>
</evidence>
<organism evidence="18 19">
    <name type="scientific">Massiliimalia timonensis</name>
    <dbReference type="NCBI Taxonomy" id="1987501"/>
    <lineage>
        <taxon>Bacteria</taxon>
        <taxon>Bacillati</taxon>
        <taxon>Bacillota</taxon>
        <taxon>Clostridia</taxon>
        <taxon>Eubacteriales</taxon>
        <taxon>Oscillospiraceae</taxon>
        <taxon>Massiliimalia</taxon>
    </lineage>
</organism>
<keyword evidence="6" id="KW-0808">Transferase</keyword>
<dbReference type="Pfam" id="PF04055">
    <property type="entry name" value="Radical_SAM"/>
    <property type="match status" value="1"/>
</dbReference>
<evidence type="ECO:0000256" key="5">
    <source>
        <dbReference type="ARBA" id="ARBA00022490"/>
    </source>
</evidence>
<dbReference type="InterPro" id="IPR005839">
    <property type="entry name" value="Methylthiotransferase"/>
</dbReference>
<dbReference type="OrthoDB" id="9805215at2"/>
<dbReference type="GO" id="GO:0051539">
    <property type="term" value="F:4 iron, 4 sulfur cluster binding"/>
    <property type="evidence" value="ECO:0007669"/>
    <property type="project" value="UniProtKB-KW"/>
</dbReference>
<evidence type="ECO:0000256" key="15">
    <source>
        <dbReference type="ARBA" id="ARBA00069898"/>
    </source>
</evidence>
<gene>
    <name evidence="18" type="primary">mtaB</name>
    <name evidence="18" type="ORF">H8702_07670</name>
</gene>
<comment type="similarity">
    <text evidence="14">Belongs to the methylthiotransferase family. MtaB subfamily.</text>
</comment>
<name>A0A8J6P1H9_9FIRM</name>
<dbReference type="Gene3D" id="3.80.30.20">
    <property type="entry name" value="tm_1862 like domain"/>
    <property type="match status" value="1"/>
</dbReference>
<keyword evidence="10" id="KW-0408">Iron</keyword>
<dbReference type="SFLD" id="SFLDG01061">
    <property type="entry name" value="methylthiotransferase"/>
    <property type="match status" value="1"/>
</dbReference>
<dbReference type="NCBIfam" id="TIGR00089">
    <property type="entry name" value="MiaB/RimO family radical SAM methylthiotransferase"/>
    <property type="match status" value="1"/>
</dbReference>
<dbReference type="NCBIfam" id="TIGR01579">
    <property type="entry name" value="MiaB-like-C"/>
    <property type="match status" value="1"/>
</dbReference>
<dbReference type="GO" id="GO:0035598">
    <property type="term" value="F:tRNA (N(6)-L-threonylcarbamoyladenosine(37)-C(2))-methylthiotransferase activity"/>
    <property type="evidence" value="ECO:0007669"/>
    <property type="project" value="UniProtKB-EC"/>
</dbReference>
<dbReference type="GO" id="GO:0046872">
    <property type="term" value="F:metal ion binding"/>
    <property type="evidence" value="ECO:0007669"/>
    <property type="project" value="UniProtKB-KW"/>
</dbReference>
<comment type="cofactor">
    <cofactor evidence="1">
        <name>[4Fe-4S] cluster</name>
        <dbReference type="ChEBI" id="CHEBI:49883"/>
    </cofactor>
</comment>
<accession>A0A8J6P1H9</accession>
<dbReference type="RefSeq" id="WP_093989053.1">
    <property type="nucleotide sequence ID" value="NZ_FYDD01000004.1"/>
</dbReference>
<comment type="catalytic activity">
    <reaction evidence="13">
        <text>N(6)-L-threonylcarbamoyladenosine(37) in tRNA + (sulfur carrier)-SH + AH2 + 2 S-adenosyl-L-methionine = 2-methylsulfanyl-N(6)-L-threonylcarbamoyladenosine(37) in tRNA + (sulfur carrier)-H + 5'-deoxyadenosine + L-methionine + A + S-adenosyl-L-homocysteine + 2 H(+)</text>
        <dbReference type="Rhea" id="RHEA:37075"/>
        <dbReference type="Rhea" id="RHEA-COMP:10163"/>
        <dbReference type="Rhea" id="RHEA-COMP:11092"/>
        <dbReference type="Rhea" id="RHEA-COMP:14737"/>
        <dbReference type="Rhea" id="RHEA-COMP:14739"/>
        <dbReference type="ChEBI" id="CHEBI:13193"/>
        <dbReference type="ChEBI" id="CHEBI:15378"/>
        <dbReference type="ChEBI" id="CHEBI:17319"/>
        <dbReference type="ChEBI" id="CHEBI:17499"/>
        <dbReference type="ChEBI" id="CHEBI:29917"/>
        <dbReference type="ChEBI" id="CHEBI:57844"/>
        <dbReference type="ChEBI" id="CHEBI:57856"/>
        <dbReference type="ChEBI" id="CHEBI:59789"/>
        <dbReference type="ChEBI" id="CHEBI:64428"/>
        <dbReference type="ChEBI" id="CHEBI:74418"/>
        <dbReference type="ChEBI" id="CHEBI:74420"/>
        <dbReference type="EC" id="2.8.4.5"/>
    </reaction>
</comment>
<dbReference type="EMBL" id="JACRTL010000003">
    <property type="protein sequence ID" value="MBC8610999.1"/>
    <property type="molecule type" value="Genomic_DNA"/>
</dbReference>
<keyword evidence="7" id="KW-0949">S-adenosyl-L-methionine</keyword>
<dbReference type="Gene3D" id="3.40.50.12160">
    <property type="entry name" value="Methylthiotransferase, N-terminal domain"/>
    <property type="match status" value="1"/>
</dbReference>
<sequence>MKIAFYTLGCKVNQYETENLKGRFAAEGFELVEDTDQADVYVINSCTVTASGDKKTRQVLHRFRRQNPDAVLALTGCMPQAFPEKAEHLPEAQIITGSYHRARLVEYVRRALATGERIVDITPHRAGEGFESMKTTRFTEKTRAFVKIEDGCDRYCSYCIIPKARGPVRSKPLDALREELEEIAQNGYQEVVLVGINLSSYGKECGLRLIDAVELACSIEGIVRVRLGSLEPELLSDDDIERMSRQEKFCPQFHLSLQSGCDETLARMRRHYDTAFYEALVDKLRNHFPNCAITTDIMVGFAGETEAEFEASLSFARKIGFAQMHVFSYSVREGTRAAAFPGQLDRRTKELRSRRMMQAAQENREIFLKAQVGAVADVLFECTVTEEGTEGHTKNYVPVFVKADLPLSRKIFSVRITGVQGDHCTGELV</sequence>
<evidence type="ECO:0000313" key="19">
    <source>
        <dbReference type="Proteomes" id="UP000632659"/>
    </source>
</evidence>
<feature type="domain" description="MTTase N-terminal" evidence="16">
    <location>
        <begin position="1"/>
        <end position="113"/>
    </location>
</feature>
<dbReference type="Pfam" id="PF00919">
    <property type="entry name" value="UPF0004"/>
    <property type="match status" value="1"/>
</dbReference>
<dbReference type="InterPro" id="IPR058240">
    <property type="entry name" value="rSAM_sf"/>
</dbReference>
<evidence type="ECO:0000256" key="6">
    <source>
        <dbReference type="ARBA" id="ARBA00022679"/>
    </source>
</evidence>